<dbReference type="AlphaFoldDB" id="A0A8J3HSK5"/>
<dbReference type="Gene3D" id="1.10.150.130">
    <property type="match status" value="1"/>
</dbReference>
<dbReference type="RefSeq" id="WP_220192672.1">
    <property type="nucleotide sequence ID" value="NZ_BNJF01000001.1"/>
</dbReference>
<evidence type="ECO:0000259" key="6">
    <source>
        <dbReference type="PROSITE" id="PS51898"/>
    </source>
</evidence>
<feature type="region of interest" description="Disordered" evidence="5">
    <location>
        <begin position="1"/>
        <end position="51"/>
    </location>
</feature>
<dbReference type="Proteomes" id="UP000612362">
    <property type="component" value="Unassembled WGS sequence"/>
</dbReference>
<evidence type="ECO:0000256" key="4">
    <source>
        <dbReference type="PROSITE-ProRule" id="PRU01248"/>
    </source>
</evidence>
<dbReference type="EMBL" id="BNJF01000001">
    <property type="protein sequence ID" value="GHO43187.1"/>
    <property type="molecule type" value="Genomic_DNA"/>
</dbReference>
<feature type="domain" description="Core-binding (CB)" evidence="7">
    <location>
        <begin position="65"/>
        <end position="151"/>
    </location>
</feature>
<proteinExistence type="inferred from homology"/>
<evidence type="ECO:0000256" key="1">
    <source>
        <dbReference type="ARBA" id="ARBA00008857"/>
    </source>
</evidence>
<dbReference type="GO" id="GO:0006310">
    <property type="term" value="P:DNA recombination"/>
    <property type="evidence" value="ECO:0007669"/>
    <property type="project" value="UniProtKB-KW"/>
</dbReference>
<protein>
    <submittedName>
        <fullName evidence="8">Uncharacterized protein</fullName>
    </submittedName>
</protein>
<evidence type="ECO:0000313" key="8">
    <source>
        <dbReference type="EMBL" id="GHO43187.1"/>
    </source>
</evidence>
<organism evidence="8 9">
    <name type="scientific">Ktedonospora formicarum</name>
    <dbReference type="NCBI Taxonomy" id="2778364"/>
    <lineage>
        <taxon>Bacteria</taxon>
        <taxon>Bacillati</taxon>
        <taxon>Chloroflexota</taxon>
        <taxon>Ktedonobacteria</taxon>
        <taxon>Ktedonobacterales</taxon>
        <taxon>Ktedonobacteraceae</taxon>
        <taxon>Ktedonospora</taxon>
    </lineage>
</organism>
<reference evidence="8" key="1">
    <citation type="submission" date="2020-10" db="EMBL/GenBank/DDBJ databases">
        <title>Taxonomic study of unclassified bacteria belonging to the class Ktedonobacteria.</title>
        <authorList>
            <person name="Yabe S."/>
            <person name="Wang C.M."/>
            <person name="Zheng Y."/>
            <person name="Sakai Y."/>
            <person name="Cavaletti L."/>
            <person name="Monciardini P."/>
            <person name="Donadio S."/>
        </authorList>
    </citation>
    <scope>NUCLEOTIDE SEQUENCE</scope>
    <source>
        <strain evidence="8">SOSP1-1</strain>
    </source>
</reference>
<keyword evidence="2 4" id="KW-0238">DNA-binding</keyword>
<keyword evidence="9" id="KW-1185">Reference proteome</keyword>
<dbReference type="InterPro" id="IPR013762">
    <property type="entry name" value="Integrase-like_cat_sf"/>
</dbReference>
<accession>A0A8J3HSK5</accession>
<comment type="similarity">
    <text evidence="1">Belongs to the 'phage' integrase family.</text>
</comment>
<name>A0A8J3HSK5_9CHLR</name>
<evidence type="ECO:0000256" key="2">
    <source>
        <dbReference type="ARBA" id="ARBA00023125"/>
    </source>
</evidence>
<sequence length="343" mass="39397">MQKDQQQEAGREIVLTDAEKMRHDGQKGKQPSSMSGPSIVIEERPETDEASLPTPIRRSVLTDQSSLAECAIPYRQELLLRGKSNYTVTCFLSDLKMFSDFAGLDTPVGRLTKEHLTDWLMKLKFGSDHTPAPKTMARRVTFLKNFFSWLASSTIIAEDPSASLTLERPMPPLPELLFADEMQRLLEAAAEEPRCQCLVYLVLFAGLKKEEVMRLRTHHIDLSDPQYPLVTVHFPASTGKQHRERRLPMPPEFPTIYQRYQQQYQLTDEVFKCTDRNLNYILARAVKAADIKKRVTLQLLRDTYAVEQLRSGVTPEALREKLGLSDEAWLESREKYRRLAFPK</sequence>
<evidence type="ECO:0000313" key="9">
    <source>
        <dbReference type="Proteomes" id="UP000612362"/>
    </source>
</evidence>
<feature type="compositionally biased region" description="Basic and acidic residues" evidence="5">
    <location>
        <begin position="17"/>
        <end position="27"/>
    </location>
</feature>
<evidence type="ECO:0000259" key="7">
    <source>
        <dbReference type="PROSITE" id="PS51900"/>
    </source>
</evidence>
<dbReference type="InterPro" id="IPR044068">
    <property type="entry name" value="CB"/>
</dbReference>
<feature type="compositionally biased region" description="Basic and acidic residues" evidence="5">
    <location>
        <begin position="1"/>
        <end position="11"/>
    </location>
</feature>
<dbReference type="PANTHER" id="PTHR30349:SF41">
    <property type="entry name" value="INTEGRASE_RECOMBINASE PROTEIN MJ0367-RELATED"/>
    <property type="match status" value="1"/>
</dbReference>
<dbReference type="Pfam" id="PF00589">
    <property type="entry name" value="Phage_integrase"/>
    <property type="match status" value="1"/>
</dbReference>
<comment type="caution">
    <text evidence="8">The sequence shown here is derived from an EMBL/GenBank/DDBJ whole genome shotgun (WGS) entry which is preliminary data.</text>
</comment>
<dbReference type="PROSITE" id="PS51898">
    <property type="entry name" value="TYR_RECOMBINASE"/>
    <property type="match status" value="1"/>
</dbReference>
<dbReference type="Gene3D" id="1.10.443.10">
    <property type="entry name" value="Intergrase catalytic core"/>
    <property type="match status" value="1"/>
</dbReference>
<dbReference type="GO" id="GO:0015074">
    <property type="term" value="P:DNA integration"/>
    <property type="evidence" value="ECO:0007669"/>
    <property type="project" value="InterPro"/>
</dbReference>
<gene>
    <name evidence="8" type="ORF">KSX_13500</name>
</gene>
<dbReference type="PROSITE" id="PS51900">
    <property type="entry name" value="CB"/>
    <property type="match status" value="1"/>
</dbReference>
<dbReference type="GO" id="GO:0003677">
    <property type="term" value="F:DNA binding"/>
    <property type="evidence" value="ECO:0007669"/>
    <property type="project" value="UniProtKB-UniRule"/>
</dbReference>
<dbReference type="InterPro" id="IPR050090">
    <property type="entry name" value="Tyrosine_recombinase_XerCD"/>
</dbReference>
<dbReference type="InterPro" id="IPR011010">
    <property type="entry name" value="DNA_brk_join_enz"/>
</dbReference>
<dbReference type="PANTHER" id="PTHR30349">
    <property type="entry name" value="PHAGE INTEGRASE-RELATED"/>
    <property type="match status" value="1"/>
</dbReference>
<evidence type="ECO:0000256" key="5">
    <source>
        <dbReference type="SAM" id="MobiDB-lite"/>
    </source>
</evidence>
<dbReference type="SUPFAM" id="SSF56349">
    <property type="entry name" value="DNA breaking-rejoining enzymes"/>
    <property type="match status" value="1"/>
</dbReference>
<dbReference type="InterPro" id="IPR002104">
    <property type="entry name" value="Integrase_catalytic"/>
</dbReference>
<feature type="domain" description="Tyr recombinase" evidence="6">
    <location>
        <begin position="172"/>
        <end position="343"/>
    </location>
</feature>
<evidence type="ECO:0000256" key="3">
    <source>
        <dbReference type="ARBA" id="ARBA00023172"/>
    </source>
</evidence>
<dbReference type="InterPro" id="IPR010998">
    <property type="entry name" value="Integrase_recombinase_N"/>
</dbReference>
<keyword evidence="3" id="KW-0233">DNA recombination</keyword>